<protein>
    <recommendedName>
        <fullName evidence="2">Tyrosine-protein phosphatase domain-containing protein</fullName>
    </recommendedName>
</protein>
<keyword evidence="4" id="KW-1185">Reference proteome</keyword>
<sequence>MRSDKLGSQRARTCSVSRPCLLGKQDRKWRPRGTAAPALPQTQAQASRPALPTPPSQDTQKQAPTHAPNSSREAAAHSPRTLPGLWLQQEARSPEHMGGLRGQEAHLCHGAAPAEQADDGCLNLSLGGKESISNTVAQAGGSGRLGPRLCWALIGIREGQVMDHDPRNPVYIATQGPLPATVADFWQATVPVVHGVRRTMLTAGTPVWCITLSWSPRSASKGWALLLYAAKAQVTQMAAQMWG</sequence>
<dbReference type="Proteomes" id="UP001266305">
    <property type="component" value="Unassembled WGS sequence"/>
</dbReference>
<feature type="domain" description="Tyrosine-protein phosphatase" evidence="2">
    <location>
        <begin position="161"/>
        <end position="188"/>
    </location>
</feature>
<gene>
    <name evidence="3" type="ORF">P7K49_026058</name>
</gene>
<proteinExistence type="predicted"/>
<evidence type="ECO:0000313" key="3">
    <source>
        <dbReference type="EMBL" id="KAK2097024.1"/>
    </source>
</evidence>
<dbReference type="InterPro" id="IPR033522">
    <property type="entry name" value="IA-2/IA-2_beta"/>
</dbReference>
<evidence type="ECO:0000313" key="4">
    <source>
        <dbReference type="Proteomes" id="UP001266305"/>
    </source>
</evidence>
<dbReference type="PANTHER" id="PTHR46106:SF5">
    <property type="entry name" value="RECEPTOR-TYPE TYROSINE-PROTEIN PHOSPHATASE N2"/>
    <property type="match status" value="1"/>
</dbReference>
<dbReference type="Gene3D" id="3.90.190.10">
    <property type="entry name" value="Protein tyrosine phosphatase superfamily"/>
    <property type="match status" value="1"/>
</dbReference>
<dbReference type="SUPFAM" id="SSF52799">
    <property type="entry name" value="(Phosphotyrosine protein) phosphatases II"/>
    <property type="match status" value="1"/>
</dbReference>
<comment type="caution">
    <text evidence="3">The sequence shown here is derived from an EMBL/GenBank/DDBJ whole genome shotgun (WGS) entry which is preliminary data.</text>
</comment>
<dbReference type="InterPro" id="IPR000242">
    <property type="entry name" value="PTP_cat"/>
</dbReference>
<feature type="compositionally biased region" description="Polar residues" evidence="1">
    <location>
        <begin position="56"/>
        <end position="72"/>
    </location>
</feature>
<name>A0ABQ9UIW9_SAGOE</name>
<dbReference type="Pfam" id="PF00102">
    <property type="entry name" value="Y_phosphatase"/>
    <property type="match status" value="1"/>
</dbReference>
<evidence type="ECO:0000259" key="2">
    <source>
        <dbReference type="Pfam" id="PF00102"/>
    </source>
</evidence>
<reference evidence="3 4" key="1">
    <citation type="submission" date="2023-05" db="EMBL/GenBank/DDBJ databases">
        <title>B98-5 Cell Line De Novo Hybrid Assembly: An Optical Mapping Approach.</title>
        <authorList>
            <person name="Kananen K."/>
            <person name="Auerbach J.A."/>
            <person name="Kautto E."/>
            <person name="Blachly J.S."/>
        </authorList>
    </citation>
    <scope>NUCLEOTIDE SEQUENCE [LARGE SCALE GENOMIC DNA]</scope>
    <source>
        <strain evidence="3">B95-8</strain>
        <tissue evidence="3">Cell line</tissue>
    </source>
</reference>
<dbReference type="PANTHER" id="PTHR46106">
    <property type="entry name" value="IA-2 PROTEIN TYROSINE PHOSPHATASE, ISOFORM C"/>
    <property type="match status" value="1"/>
</dbReference>
<feature type="compositionally biased region" description="Low complexity" evidence="1">
    <location>
        <begin position="34"/>
        <end position="46"/>
    </location>
</feature>
<evidence type="ECO:0000256" key="1">
    <source>
        <dbReference type="SAM" id="MobiDB-lite"/>
    </source>
</evidence>
<feature type="region of interest" description="Disordered" evidence="1">
    <location>
        <begin position="1"/>
        <end position="78"/>
    </location>
</feature>
<dbReference type="EMBL" id="JASSZA010000012">
    <property type="protein sequence ID" value="KAK2097024.1"/>
    <property type="molecule type" value="Genomic_DNA"/>
</dbReference>
<accession>A0ABQ9UIW9</accession>
<organism evidence="3 4">
    <name type="scientific">Saguinus oedipus</name>
    <name type="common">Cotton-top tamarin</name>
    <name type="synonym">Oedipomidas oedipus</name>
    <dbReference type="NCBI Taxonomy" id="9490"/>
    <lineage>
        <taxon>Eukaryota</taxon>
        <taxon>Metazoa</taxon>
        <taxon>Chordata</taxon>
        <taxon>Craniata</taxon>
        <taxon>Vertebrata</taxon>
        <taxon>Euteleostomi</taxon>
        <taxon>Mammalia</taxon>
        <taxon>Eutheria</taxon>
        <taxon>Euarchontoglires</taxon>
        <taxon>Primates</taxon>
        <taxon>Haplorrhini</taxon>
        <taxon>Platyrrhini</taxon>
        <taxon>Cebidae</taxon>
        <taxon>Callitrichinae</taxon>
        <taxon>Saguinus</taxon>
    </lineage>
</organism>
<dbReference type="InterPro" id="IPR029021">
    <property type="entry name" value="Prot-tyrosine_phosphatase-like"/>
</dbReference>